<accession>A0A1B7THD2</accession>
<dbReference type="EMBL" id="LXPE01000005">
    <property type="protein sequence ID" value="OBA28045.1"/>
    <property type="molecule type" value="Genomic_DNA"/>
</dbReference>
<gene>
    <name evidence="1" type="ORF">HANVADRAFT_104092</name>
</gene>
<name>A0A1B7THD2_9ASCO</name>
<dbReference type="InterPro" id="IPR053060">
    <property type="entry name" value="Cytokinesis_Signaling_Reg"/>
</dbReference>
<organism evidence="1 2">
    <name type="scientific">Hanseniaspora valbyensis NRRL Y-1626</name>
    <dbReference type="NCBI Taxonomy" id="766949"/>
    <lineage>
        <taxon>Eukaryota</taxon>
        <taxon>Fungi</taxon>
        <taxon>Dikarya</taxon>
        <taxon>Ascomycota</taxon>
        <taxon>Saccharomycotina</taxon>
        <taxon>Saccharomycetes</taxon>
        <taxon>Saccharomycodales</taxon>
        <taxon>Saccharomycodaceae</taxon>
        <taxon>Hanseniaspora</taxon>
    </lineage>
</organism>
<evidence type="ECO:0000313" key="2">
    <source>
        <dbReference type="Proteomes" id="UP000092321"/>
    </source>
</evidence>
<dbReference type="PANTHER" id="PTHR36419:SF1">
    <property type="entry name" value="RHO1 GEF LOCALIZING PROTEIN 1"/>
    <property type="match status" value="1"/>
</dbReference>
<dbReference type="GO" id="GO:0000935">
    <property type="term" value="C:division septum"/>
    <property type="evidence" value="ECO:0007669"/>
    <property type="project" value="TreeGrafter"/>
</dbReference>
<reference evidence="2" key="1">
    <citation type="journal article" date="2016" name="Proc. Natl. Acad. Sci. U.S.A.">
        <title>Comparative genomics of biotechnologically important yeasts.</title>
        <authorList>
            <person name="Riley R."/>
            <person name="Haridas S."/>
            <person name="Wolfe K.H."/>
            <person name="Lopes M.R."/>
            <person name="Hittinger C.T."/>
            <person name="Goeker M."/>
            <person name="Salamov A.A."/>
            <person name="Wisecaver J.H."/>
            <person name="Long T.M."/>
            <person name="Calvey C.H."/>
            <person name="Aerts A.L."/>
            <person name="Barry K.W."/>
            <person name="Choi C."/>
            <person name="Clum A."/>
            <person name="Coughlan A.Y."/>
            <person name="Deshpande S."/>
            <person name="Douglass A.P."/>
            <person name="Hanson S.J."/>
            <person name="Klenk H.-P."/>
            <person name="LaButti K.M."/>
            <person name="Lapidus A."/>
            <person name="Lindquist E.A."/>
            <person name="Lipzen A.M."/>
            <person name="Meier-Kolthoff J.P."/>
            <person name="Ohm R.A."/>
            <person name="Otillar R.P."/>
            <person name="Pangilinan J.L."/>
            <person name="Peng Y."/>
            <person name="Rokas A."/>
            <person name="Rosa C.A."/>
            <person name="Scheuner C."/>
            <person name="Sibirny A.A."/>
            <person name="Slot J.C."/>
            <person name="Stielow J.B."/>
            <person name="Sun H."/>
            <person name="Kurtzman C.P."/>
            <person name="Blackwell M."/>
            <person name="Grigoriev I.V."/>
            <person name="Jeffries T.W."/>
        </authorList>
    </citation>
    <scope>NUCLEOTIDE SEQUENCE [LARGE SCALE GENOMIC DNA]</scope>
    <source>
        <strain evidence="2">NRRL Y-1626</strain>
    </source>
</reference>
<evidence type="ECO:0000313" key="1">
    <source>
        <dbReference type="EMBL" id="OBA28045.1"/>
    </source>
</evidence>
<protein>
    <submittedName>
        <fullName evidence="1">Uncharacterized protein</fullName>
    </submittedName>
</protein>
<sequence length="333" mass="38244">MSPDYRVNIEYRLNSTCFGKDDMISVDLKLAKNEKSSGGYYNGNGDLLDEVPVNQGPSIFIGGKKKLKLKEATIEIKEVLEVLETQDGMLRTKENVLCSSTNIINELITGNDITTRLDLRLMLMDDAYKKFEDAIMSPDILFKLPNEKEEDNEEEIKEDHQVNKYNNYKFKRATNPVKNTVPEVLLVNPSVKIGGNNHQDALNTYGSVSTRGCYFNITHYLTIKFKCSGVLKNFEITQPITISHWSTPQVKYVEQYILEEMDVAKNAKQFYDNFGGIKKIYSKNINNDSTSYYLDYPSLPPMIIPYDLNFLNRNFGIEHEYKKSELQMVPMII</sequence>
<dbReference type="OrthoDB" id="4001642at2759"/>
<dbReference type="AlphaFoldDB" id="A0A1B7THD2"/>
<dbReference type="PANTHER" id="PTHR36419">
    <property type="entry name" value="ARRESTIN FAMILY PROTEIN 1"/>
    <property type="match status" value="1"/>
</dbReference>
<dbReference type="Proteomes" id="UP000092321">
    <property type="component" value="Unassembled WGS sequence"/>
</dbReference>
<keyword evidence="2" id="KW-1185">Reference proteome</keyword>
<dbReference type="GO" id="GO:0000917">
    <property type="term" value="P:division septum assembly"/>
    <property type="evidence" value="ECO:0007669"/>
    <property type="project" value="TreeGrafter"/>
</dbReference>
<proteinExistence type="predicted"/>
<comment type="caution">
    <text evidence="1">The sequence shown here is derived from an EMBL/GenBank/DDBJ whole genome shotgun (WGS) entry which is preliminary data.</text>
</comment>